<dbReference type="RefSeq" id="XP_003148106.1">
    <property type="nucleotide sequence ID" value="XM_003148058.1"/>
</dbReference>
<name>A0A1S0TL31_LOALO</name>
<gene>
    <name evidence="1" type="ORF">LOAG_12545</name>
</gene>
<dbReference type="KEGG" id="loa:LOAG_12545"/>
<dbReference type="AlphaFoldDB" id="A0A1S0TL31"/>
<dbReference type="EMBL" id="JH712222">
    <property type="protein sequence ID" value="EFO15963.1"/>
    <property type="molecule type" value="Genomic_DNA"/>
</dbReference>
<evidence type="ECO:0000313" key="1">
    <source>
        <dbReference type="EMBL" id="EFO15963.1"/>
    </source>
</evidence>
<dbReference type="CTD" id="9950010"/>
<protein>
    <submittedName>
        <fullName evidence="1">Uncharacterized protein</fullName>
    </submittedName>
</protein>
<sequence length="101" mass="11663">MSCNPVCSPVTKSSEFYRTLLLKTMVMNSTVATLPNQSKFFKKNVALQDAHLSYSDLKNNTIRDELTDQKMKKLMVHITHAHTNTDMKLKYWVEILGRTQL</sequence>
<reference evidence="1" key="1">
    <citation type="submission" date="2012-04" db="EMBL/GenBank/DDBJ databases">
        <title>The Genome Sequence of Loa loa.</title>
        <authorList>
            <consortium name="The Broad Institute Genome Sequencing Platform"/>
            <consortium name="Broad Institute Genome Sequencing Center for Infectious Disease"/>
            <person name="Nutman T.B."/>
            <person name="Fink D.L."/>
            <person name="Russ C."/>
            <person name="Young S."/>
            <person name="Zeng Q."/>
            <person name="Gargeya S."/>
            <person name="Alvarado L."/>
            <person name="Berlin A."/>
            <person name="Chapman S.B."/>
            <person name="Chen Z."/>
            <person name="Freedman E."/>
            <person name="Gellesch M."/>
            <person name="Goldberg J."/>
            <person name="Griggs A."/>
            <person name="Gujja S."/>
            <person name="Heilman E.R."/>
            <person name="Heiman D."/>
            <person name="Howarth C."/>
            <person name="Mehta T."/>
            <person name="Neiman D."/>
            <person name="Pearson M."/>
            <person name="Roberts A."/>
            <person name="Saif S."/>
            <person name="Shea T."/>
            <person name="Shenoy N."/>
            <person name="Sisk P."/>
            <person name="Stolte C."/>
            <person name="Sykes S."/>
            <person name="White J."/>
            <person name="Yandava C."/>
            <person name="Haas B."/>
            <person name="Henn M.R."/>
            <person name="Nusbaum C."/>
            <person name="Birren B."/>
        </authorList>
    </citation>
    <scope>NUCLEOTIDE SEQUENCE [LARGE SCALE GENOMIC DNA]</scope>
</reference>
<dbReference type="InParanoid" id="A0A1S0TL31"/>
<proteinExistence type="predicted"/>
<accession>A0A1S0TL31</accession>
<dbReference type="GeneID" id="9950010"/>
<organism evidence="1">
    <name type="scientific">Loa loa</name>
    <name type="common">Eye worm</name>
    <name type="synonym">Filaria loa</name>
    <dbReference type="NCBI Taxonomy" id="7209"/>
    <lineage>
        <taxon>Eukaryota</taxon>
        <taxon>Metazoa</taxon>
        <taxon>Ecdysozoa</taxon>
        <taxon>Nematoda</taxon>
        <taxon>Chromadorea</taxon>
        <taxon>Rhabditida</taxon>
        <taxon>Spirurina</taxon>
        <taxon>Spiruromorpha</taxon>
        <taxon>Filarioidea</taxon>
        <taxon>Onchocercidae</taxon>
        <taxon>Loa</taxon>
    </lineage>
</organism>